<proteinExistence type="predicted"/>
<dbReference type="Proteomes" id="UP000642180">
    <property type="component" value="Unassembled WGS sequence"/>
</dbReference>
<name>A0A8J3AZU0_9BURK</name>
<reference evidence="3" key="1">
    <citation type="journal article" date="2019" name="Int. J. Syst. Evol. Microbiol.">
        <title>The Global Catalogue of Microorganisms (GCM) 10K type strain sequencing project: providing services to taxonomists for standard genome sequencing and annotation.</title>
        <authorList>
            <consortium name="The Broad Institute Genomics Platform"/>
            <consortium name="The Broad Institute Genome Sequencing Center for Infectious Disease"/>
            <person name="Wu L."/>
            <person name="Ma J."/>
        </authorList>
    </citation>
    <scope>NUCLEOTIDE SEQUENCE [LARGE SCALE GENOMIC DNA]</scope>
    <source>
        <strain evidence="3">CCM 2767</strain>
    </source>
</reference>
<evidence type="ECO:0008006" key="4">
    <source>
        <dbReference type="Google" id="ProtNLM"/>
    </source>
</evidence>
<evidence type="ECO:0000256" key="1">
    <source>
        <dbReference type="SAM" id="MobiDB-lite"/>
    </source>
</evidence>
<comment type="caution">
    <text evidence="2">The sequence shown here is derived from an EMBL/GenBank/DDBJ whole genome shotgun (WGS) entry which is preliminary data.</text>
</comment>
<feature type="compositionally biased region" description="Polar residues" evidence="1">
    <location>
        <begin position="242"/>
        <end position="269"/>
    </location>
</feature>
<dbReference type="PROSITE" id="PS51257">
    <property type="entry name" value="PROKAR_LIPOPROTEIN"/>
    <property type="match status" value="1"/>
</dbReference>
<accession>A0A8J3AZU0</accession>
<evidence type="ECO:0000313" key="2">
    <source>
        <dbReference type="EMBL" id="GGI20438.1"/>
    </source>
</evidence>
<gene>
    <name evidence="2" type="ORF">GCM10008066_24030</name>
</gene>
<feature type="compositionally biased region" description="Polar residues" evidence="1">
    <location>
        <begin position="298"/>
        <end position="313"/>
    </location>
</feature>
<feature type="region of interest" description="Disordered" evidence="1">
    <location>
        <begin position="224"/>
        <end position="313"/>
    </location>
</feature>
<dbReference type="AlphaFoldDB" id="A0A8J3AZU0"/>
<dbReference type="EMBL" id="BMDI01000002">
    <property type="protein sequence ID" value="GGI20438.1"/>
    <property type="molecule type" value="Genomic_DNA"/>
</dbReference>
<keyword evidence="3" id="KW-1185">Reference proteome</keyword>
<protein>
    <recommendedName>
        <fullName evidence="4">Lipoprotein</fullName>
    </recommendedName>
</protein>
<dbReference type="RefSeq" id="WP_188381582.1">
    <property type="nucleotide sequence ID" value="NZ_BMDI01000002.1"/>
</dbReference>
<organism evidence="2 3">
    <name type="scientific">Oxalicibacterium faecigallinarum</name>
    <dbReference type="NCBI Taxonomy" id="573741"/>
    <lineage>
        <taxon>Bacteria</taxon>
        <taxon>Pseudomonadati</taxon>
        <taxon>Pseudomonadota</taxon>
        <taxon>Betaproteobacteria</taxon>
        <taxon>Burkholderiales</taxon>
        <taxon>Oxalobacteraceae</taxon>
        <taxon>Oxalicibacterium</taxon>
    </lineage>
</organism>
<evidence type="ECO:0000313" key="3">
    <source>
        <dbReference type="Proteomes" id="UP000642180"/>
    </source>
</evidence>
<sequence>MKVIHLFIISMLLLILTSCGSRGITPSASNCYGNGQPGCEQYWEGGKPKSITIDPPIDDQFIKKFKIPSKEKYINRSEVGVFRKWSKSGTSRLEKEKALLECGSGDYFDDRGYQFMKVRSLEEYNSGLIKIHRCMLNDGFTYLGSFSLCDANDPPIACSTSAPIRTIQTRIDGKYCINNPSVKECQPQPVERILNSERCRKYPDAYYCQPDWYSIDTCTRFPKSDDCQPETESVQIEPDQPGTDSTSQSSANPKQSVSANRPTQVTTQLAPKAAATTAREYPARSLKLQQDMQRDSNRQMNQLLRNTAPKNVR</sequence>